<proteinExistence type="predicted"/>
<protein>
    <submittedName>
        <fullName evidence="1">Uncharacterized protein</fullName>
    </submittedName>
</protein>
<name>F0H7C4_9BACT</name>
<evidence type="ECO:0000313" key="1">
    <source>
        <dbReference type="EMBL" id="EGC86299.1"/>
    </source>
</evidence>
<organism evidence="1 2">
    <name type="scientific">Prevotella denticola CRIS 18C-A</name>
    <dbReference type="NCBI Taxonomy" id="944557"/>
    <lineage>
        <taxon>Bacteria</taxon>
        <taxon>Pseudomonadati</taxon>
        <taxon>Bacteroidota</taxon>
        <taxon>Bacteroidia</taxon>
        <taxon>Bacteroidales</taxon>
        <taxon>Prevotellaceae</taxon>
        <taxon>Prevotella</taxon>
    </lineage>
</organism>
<reference evidence="1 2" key="1">
    <citation type="submission" date="2011-02" db="EMBL/GenBank/DDBJ databases">
        <authorList>
            <person name="Durkin A.S."/>
            <person name="Madupu R."/>
            <person name="Torralba M."/>
            <person name="Gillis M."/>
            <person name="Methe B."/>
            <person name="Sutton G."/>
            <person name="Nelson K.E."/>
        </authorList>
    </citation>
    <scope>NUCLEOTIDE SEQUENCE [LARGE SCALE GENOMIC DNA]</scope>
    <source>
        <strain evidence="1 2">CRIS 18C-A</strain>
    </source>
</reference>
<sequence>MVAWLYAVYRNLPCTVQLCGRIQAVSVRMEAAADCRLNEERLDRPRIAVSLHRLSLQVSDVFLLFPPSCFEVCARLPALR</sequence>
<evidence type="ECO:0000313" key="2">
    <source>
        <dbReference type="Proteomes" id="UP000003155"/>
    </source>
</evidence>
<keyword evidence="2" id="KW-1185">Reference proteome</keyword>
<accession>F0H7C4</accession>
<comment type="caution">
    <text evidence="1">The sequence shown here is derived from an EMBL/GenBank/DDBJ whole genome shotgun (WGS) entry which is preliminary data.</text>
</comment>
<gene>
    <name evidence="1" type="ORF">HMPREF9303_1162</name>
</gene>
<dbReference type="Proteomes" id="UP000003155">
    <property type="component" value="Unassembled WGS sequence"/>
</dbReference>
<dbReference type="AlphaFoldDB" id="F0H7C4"/>
<dbReference type="EMBL" id="AEXO01000068">
    <property type="protein sequence ID" value="EGC86299.1"/>
    <property type="molecule type" value="Genomic_DNA"/>
</dbReference>